<feature type="chain" id="PRO_5032724600" description="Class I SAM-dependent methyltransferase" evidence="1">
    <location>
        <begin position="22"/>
        <end position="532"/>
    </location>
</feature>
<comment type="caution">
    <text evidence="2">The sequence shown here is derived from an EMBL/GenBank/DDBJ whole genome shotgun (WGS) entry which is preliminary data.</text>
</comment>
<keyword evidence="3" id="KW-1185">Reference proteome</keyword>
<dbReference type="AlphaFoldDB" id="A0A835Z036"/>
<dbReference type="Proteomes" id="UP000664859">
    <property type="component" value="Unassembled WGS sequence"/>
</dbReference>
<dbReference type="EMBL" id="JAFCMP010000158">
    <property type="protein sequence ID" value="KAG5184575.1"/>
    <property type="molecule type" value="Genomic_DNA"/>
</dbReference>
<accession>A0A835Z036</accession>
<sequence length="532" mass="57106">MRFLSLCGRMLLALGAAYVDCDGASVVIESLLVPIHQLPMYQTAGRQLRLEAPAGDGRTYRIEGTVPAHQLLEPALRAALKDLPEDLLSEAQKDGLMERAYASVLGYEPRMPSKRYDARISRTHFLAVLAAHRGYKDYLEIGCDNGFNFCAVTTSAALRGTYVDPLPGGTQVMTSDEFFSQYQGAGFDLVFIDGMHEKHQVLRDVNNALKWLKQGGTIVLHDCAPRNRSMAQRLGVEERRSHLWNGDVYRAVIERPCRCGNALSQEHPLRWRAGGAASASLAVLPATTAAPTAAHRHSTACSSAALFKDKTAAAGGIGGNAAADTAAAATTAASSSSGDGLWVGLGRRQQAEGPCNAARNLLLYKRIASAAGAFQDTARPPENGRHHPTAAHVAAAARQPGHRNGNAQQLLQQRRRQGISLCAADRRRQRPRRSAFAGRAHAAVPHLELPQGFDADAVMDADFSLIINIVDASSAVRSQQLTISQGQSPYQAALDHFTAMGLVGAELAQAVSALVERVRKHAADSEQVGSEY</sequence>
<gene>
    <name evidence="2" type="ORF">JKP88DRAFT_255351</name>
</gene>
<keyword evidence="1" id="KW-0732">Signal</keyword>
<dbReference type="InterPro" id="IPR029063">
    <property type="entry name" value="SAM-dependent_MTases_sf"/>
</dbReference>
<evidence type="ECO:0008006" key="4">
    <source>
        <dbReference type="Google" id="ProtNLM"/>
    </source>
</evidence>
<dbReference type="Gene3D" id="3.40.50.150">
    <property type="entry name" value="Vaccinia Virus protein VP39"/>
    <property type="match status" value="1"/>
</dbReference>
<dbReference type="OrthoDB" id="205904at2759"/>
<reference evidence="2" key="1">
    <citation type="submission" date="2021-02" db="EMBL/GenBank/DDBJ databases">
        <title>First Annotated Genome of the Yellow-green Alga Tribonema minus.</title>
        <authorList>
            <person name="Mahan K.M."/>
        </authorList>
    </citation>
    <scope>NUCLEOTIDE SEQUENCE</scope>
    <source>
        <strain evidence="2">UTEX B ZZ1240</strain>
    </source>
</reference>
<name>A0A835Z036_9STRA</name>
<protein>
    <recommendedName>
        <fullName evidence="4">Class I SAM-dependent methyltransferase</fullName>
    </recommendedName>
</protein>
<evidence type="ECO:0000313" key="3">
    <source>
        <dbReference type="Proteomes" id="UP000664859"/>
    </source>
</evidence>
<feature type="signal peptide" evidence="1">
    <location>
        <begin position="1"/>
        <end position="21"/>
    </location>
</feature>
<organism evidence="2 3">
    <name type="scientific">Tribonema minus</name>
    <dbReference type="NCBI Taxonomy" id="303371"/>
    <lineage>
        <taxon>Eukaryota</taxon>
        <taxon>Sar</taxon>
        <taxon>Stramenopiles</taxon>
        <taxon>Ochrophyta</taxon>
        <taxon>PX clade</taxon>
        <taxon>Xanthophyceae</taxon>
        <taxon>Tribonematales</taxon>
        <taxon>Tribonemataceae</taxon>
        <taxon>Tribonema</taxon>
    </lineage>
</organism>
<dbReference type="Pfam" id="PF13578">
    <property type="entry name" value="Methyltransf_24"/>
    <property type="match status" value="1"/>
</dbReference>
<evidence type="ECO:0000313" key="2">
    <source>
        <dbReference type="EMBL" id="KAG5184575.1"/>
    </source>
</evidence>
<evidence type="ECO:0000256" key="1">
    <source>
        <dbReference type="SAM" id="SignalP"/>
    </source>
</evidence>
<dbReference type="SUPFAM" id="SSF53335">
    <property type="entry name" value="S-adenosyl-L-methionine-dependent methyltransferases"/>
    <property type="match status" value="1"/>
</dbReference>
<proteinExistence type="predicted"/>